<dbReference type="EMBL" id="CDMZ01001289">
    <property type="protein sequence ID" value="CEM30256.1"/>
    <property type="molecule type" value="Genomic_DNA"/>
</dbReference>
<gene>
    <name evidence="1" type="ORF">Cvel_22245</name>
</gene>
<sequence length="186" mass="20716">MRVSVCLLFGQIGGAAAKKKVKAIFQQNSLSIHSADSDSNAPPFLSVWLSDLEHHFTPRGAGSDSLGVTRRRELWRFAEGSSSTLRTLGGFRKRLERRLRDIRFLWEFGEKNGVPLLQRERSVQTRASAKSGVQQTGDTGLTLSARFSKVKKQLVGLQSLFAHDVLGMILKCVEWEAGKALIRHLI</sequence>
<dbReference type="PhylomeDB" id="A0A0G4GK34"/>
<accession>A0A0G4GK34</accession>
<proteinExistence type="predicted"/>
<protein>
    <submittedName>
        <fullName evidence="1">Uncharacterized protein</fullName>
    </submittedName>
</protein>
<organism evidence="1">
    <name type="scientific">Chromera velia CCMP2878</name>
    <dbReference type="NCBI Taxonomy" id="1169474"/>
    <lineage>
        <taxon>Eukaryota</taxon>
        <taxon>Sar</taxon>
        <taxon>Alveolata</taxon>
        <taxon>Colpodellida</taxon>
        <taxon>Chromeraceae</taxon>
        <taxon>Chromera</taxon>
    </lineage>
</organism>
<name>A0A0G4GK34_9ALVE</name>
<dbReference type="AlphaFoldDB" id="A0A0G4GK34"/>
<evidence type="ECO:0000313" key="1">
    <source>
        <dbReference type="EMBL" id="CEM30256.1"/>
    </source>
</evidence>
<dbReference type="VEuPathDB" id="CryptoDB:Cvel_22245"/>
<reference evidence="1" key="1">
    <citation type="submission" date="2014-11" db="EMBL/GenBank/DDBJ databases">
        <authorList>
            <person name="Otto D Thomas"/>
            <person name="Naeem Raeece"/>
        </authorList>
    </citation>
    <scope>NUCLEOTIDE SEQUENCE</scope>
</reference>